<sequence length="358" mass="42002">MLEMEEGDETLFSRLVFSDEANCHLRGTVNRHNVRIWGTEHPHETVEHERDSPKPEDDHQFLRFSHHCQPFQKRDSVFCLFFHLYFVLFDVLLSFLFCSFSSLFLLNPPPPPPLPPPPQFYFSQTLSIDIKEWENHVNQLMTFFFKDRHWTTREFHDLLNEKEPQNIQKKVFEVGCGVGNFLFPLIEETNLFFYACDFSKRAVDFVKENEKYDDSRCKVFVCDITQDDPTENIPSHSVDIVTLIFVLSAIHPDKMLIALKNLKKVLKADGCLLIRDYGLYDYAMLRFAPGHKLADHFYVRQDGTRAYYFSTEFLSVLMQNAGFQVCHLNYVKRDTINKKEGICVPRIFVQGKCLVKNS</sequence>
<dbReference type="InterPro" id="IPR013217">
    <property type="entry name" value="Methyltransf_12"/>
</dbReference>
<evidence type="ECO:0000313" key="6">
    <source>
        <dbReference type="EMBL" id="CAE1235529.1"/>
    </source>
</evidence>
<keyword evidence="7" id="KW-1185">Reference proteome</keyword>
<protein>
    <submittedName>
        <fullName evidence="6">METTL6</fullName>
        <ecNumber evidence="6">2.1.1.-</ecNumber>
    </submittedName>
</protein>
<dbReference type="GO" id="GO:0008173">
    <property type="term" value="F:RNA methyltransferase activity"/>
    <property type="evidence" value="ECO:0007669"/>
    <property type="project" value="UniProtKB-ARBA"/>
</dbReference>
<keyword evidence="3 6" id="KW-0808">Transferase</keyword>
<dbReference type="InterPro" id="IPR029063">
    <property type="entry name" value="SAM-dependent_MTases_sf"/>
</dbReference>
<accession>A0A812BGT7</accession>
<dbReference type="SUPFAM" id="SSF53335">
    <property type="entry name" value="S-adenosyl-L-methionine-dependent methyltransferases"/>
    <property type="match status" value="1"/>
</dbReference>
<evidence type="ECO:0000313" key="7">
    <source>
        <dbReference type="Proteomes" id="UP000597762"/>
    </source>
</evidence>
<dbReference type="OrthoDB" id="417697at2759"/>
<dbReference type="GO" id="GO:0032259">
    <property type="term" value="P:methylation"/>
    <property type="evidence" value="ECO:0007669"/>
    <property type="project" value="UniProtKB-KW"/>
</dbReference>
<dbReference type="AlphaFoldDB" id="A0A812BGT7"/>
<dbReference type="EMBL" id="CAHIKZ030000722">
    <property type="protein sequence ID" value="CAE1235529.1"/>
    <property type="molecule type" value="Genomic_DNA"/>
</dbReference>
<name>A0A812BGT7_ACAPH</name>
<evidence type="ECO:0000256" key="1">
    <source>
        <dbReference type="ARBA" id="ARBA00009725"/>
    </source>
</evidence>
<evidence type="ECO:0000256" key="3">
    <source>
        <dbReference type="ARBA" id="ARBA00022679"/>
    </source>
</evidence>
<keyword evidence="4" id="KW-0472">Membrane</keyword>
<comment type="caution">
    <text evidence="6">The sequence shown here is derived from an EMBL/GenBank/DDBJ whole genome shotgun (WGS) entry which is preliminary data.</text>
</comment>
<proteinExistence type="inferred from homology"/>
<evidence type="ECO:0000256" key="4">
    <source>
        <dbReference type="SAM" id="Phobius"/>
    </source>
</evidence>
<dbReference type="Pfam" id="PF08242">
    <property type="entry name" value="Methyltransf_12"/>
    <property type="match status" value="1"/>
</dbReference>
<dbReference type="InterPro" id="IPR026113">
    <property type="entry name" value="METTL2/6/8-like"/>
</dbReference>
<comment type="similarity">
    <text evidence="1">Belongs to the methyltransferase superfamily. METL family.</text>
</comment>
<keyword evidence="2 6" id="KW-0489">Methyltransferase</keyword>
<keyword evidence="4" id="KW-0812">Transmembrane</keyword>
<dbReference type="CDD" id="cd02440">
    <property type="entry name" value="AdoMet_MTases"/>
    <property type="match status" value="1"/>
</dbReference>
<keyword evidence="4" id="KW-1133">Transmembrane helix</keyword>
<feature type="domain" description="Methyltransferase type 12" evidence="5">
    <location>
        <begin position="173"/>
        <end position="272"/>
    </location>
</feature>
<dbReference type="PANTHER" id="PTHR22809:SF5">
    <property type="entry name" value="TRNA N(3)-METHYLCYTIDINE METHYLTRANSFERASE METTL6"/>
    <property type="match status" value="1"/>
</dbReference>
<feature type="transmembrane region" description="Helical" evidence="4">
    <location>
        <begin position="80"/>
        <end position="106"/>
    </location>
</feature>
<dbReference type="Proteomes" id="UP000597762">
    <property type="component" value="Unassembled WGS sequence"/>
</dbReference>
<gene>
    <name evidence="6" type="ORF">SPHA_19813</name>
</gene>
<dbReference type="Gene3D" id="3.40.50.150">
    <property type="entry name" value="Vaccinia Virus protein VP39"/>
    <property type="match status" value="1"/>
</dbReference>
<evidence type="ECO:0000259" key="5">
    <source>
        <dbReference type="Pfam" id="PF08242"/>
    </source>
</evidence>
<evidence type="ECO:0000256" key="2">
    <source>
        <dbReference type="ARBA" id="ARBA00022603"/>
    </source>
</evidence>
<dbReference type="EC" id="2.1.1.-" evidence="6"/>
<dbReference type="PANTHER" id="PTHR22809">
    <property type="entry name" value="METHYLTRANSFERASE-RELATED"/>
    <property type="match status" value="1"/>
</dbReference>
<dbReference type="GO" id="GO:0008757">
    <property type="term" value="F:S-adenosylmethionine-dependent methyltransferase activity"/>
    <property type="evidence" value="ECO:0007669"/>
    <property type="project" value="UniProtKB-ARBA"/>
</dbReference>
<reference evidence="6" key="1">
    <citation type="submission" date="2021-01" db="EMBL/GenBank/DDBJ databases">
        <authorList>
            <person name="Li R."/>
            <person name="Bekaert M."/>
        </authorList>
    </citation>
    <scope>NUCLEOTIDE SEQUENCE</scope>
    <source>
        <strain evidence="6">Farmed</strain>
    </source>
</reference>
<organism evidence="6 7">
    <name type="scientific">Acanthosepion pharaonis</name>
    <name type="common">Pharaoh cuttlefish</name>
    <name type="synonym">Sepia pharaonis</name>
    <dbReference type="NCBI Taxonomy" id="158019"/>
    <lineage>
        <taxon>Eukaryota</taxon>
        <taxon>Metazoa</taxon>
        <taxon>Spiralia</taxon>
        <taxon>Lophotrochozoa</taxon>
        <taxon>Mollusca</taxon>
        <taxon>Cephalopoda</taxon>
        <taxon>Coleoidea</taxon>
        <taxon>Decapodiformes</taxon>
        <taxon>Sepiida</taxon>
        <taxon>Sepiina</taxon>
        <taxon>Sepiidae</taxon>
        <taxon>Acanthosepion</taxon>
    </lineage>
</organism>